<protein>
    <submittedName>
        <fullName evidence="2">Uncharacterized protein</fullName>
    </submittedName>
</protein>
<feature type="region of interest" description="Disordered" evidence="1">
    <location>
        <begin position="381"/>
        <end position="401"/>
    </location>
</feature>
<evidence type="ECO:0000256" key="1">
    <source>
        <dbReference type="SAM" id="MobiDB-lite"/>
    </source>
</evidence>
<gene>
    <name evidence="2" type="ORF">H0235_011566</name>
</gene>
<feature type="region of interest" description="Disordered" evidence="1">
    <location>
        <begin position="159"/>
        <end position="233"/>
    </location>
</feature>
<proteinExistence type="predicted"/>
<reference evidence="2" key="1">
    <citation type="journal article" date="2020" name="G3 (Bethesda)">
        <title>High-Quality Assemblies for Three Invasive Social Wasps from the &lt;i&gt;Vespula&lt;/i&gt; Genus.</title>
        <authorList>
            <person name="Harrop T.W.R."/>
            <person name="Guhlin J."/>
            <person name="McLaughlin G.M."/>
            <person name="Permina E."/>
            <person name="Stockwell P."/>
            <person name="Gilligan J."/>
            <person name="Le Lec M.F."/>
            <person name="Gruber M.A.M."/>
            <person name="Quinn O."/>
            <person name="Lovegrove M."/>
            <person name="Duncan E.J."/>
            <person name="Remnant E.J."/>
            <person name="Van Eeckhoven J."/>
            <person name="Graham B."/>
            <person name="Knapp R.A."/>
            <person name="Langford K.W."/>
            <person name="Kronenberg Z."/>
            <person name="Press M.O."/>
            <person name="Eacker S.M."/>
            <person name="Wilson-Rankin E.E."/>
            <person name="Purcell J."/>
            <person name="Lester P.J."/>
            <person name="Dearden P.K."/>
        </authorList>
    </citation>
    <scope>NUCLEOTIDE SEQUENCE</scope>
    <source>
        <strain evidence="2">Volc-1</strain>
    </source>
</reference>
<feature type="compositionally biased region" description="Basic and acidic residues" evidence="1">
    <location>
        <begin position="176"/>
        <end position="194"/>
    </location>
</feature>
<dbReference type="EMBL" id="JACSDY010000010">
    <property type="protein sequence ID" value="KAF7417035.1"/>
    <property type="molecule type" value="Genomic_DNA"/>
</dbReference>
<keyword evidence="3" id="KW-1185">Reference proteome</keyword>
<dbReference type="Proteomes" id="UP000600918">
    <property type="component" value="Unassembled WGS sequence"/>
</dbReference>
<organism evidence="2 3">
    <name type="scientific">Vespula pensylvanica</name>
    <name type="common">Western yellow jacket</name>
    <name type="synonym">Wasp</name>
    <dbReference type="NCBI Taxonomy" id="30213"/>
    <lineage>
        <taxon>Eukaryota</taxon>
        <taxon>Metazoa</taxon>
        <taxon>Ecdysozoa</taxon>
        <taxon>Arthropoda</taxon>
        <taxon>Hexapoda</taxon>
        <taxon>Insecta</taxon>
        <taxon>Pterygota</taxon>
        <taxon>Neoptera</taxon>
        <taxon>Endopterygota</taxon>
        <taxon>Hymenoptera</taxon>
        <taxon>Apocrita</taxon>
        <taxon>Aculeata</taxon>
        <taxon>Vespoidea</taxon>
        <taxon>Vespidae</taxon>
        <taxon>Vespinae</taxon>
        <taxon>Vespula</taxon>
    </lineage>
</organism>
<evidence type="ECO:0000313" key="2">
    <source>
        <dbReference type="EMBL" id="KAF7417035.1"/>
    </source>
</evidence>
<dbReference type="AlphaFoldDB" id="A0A834NSA6"/>
<name>A0A834NSA6_VESPE</name>
<comment type="caution">
    <text evidence="2">The sequence shown here is derived from an EMBL/GenBank/DDBJ whole genome shotgun (WGS) entry which is preliminary data.</text>
</comment>
<evidence type="ECO:0000313" key="3">
    <source>
        <dbReference type="Proteomes" id="UP000600918"/>
    </source>
</evidence>
<feature type="compositionally biased region" description="Basic and acidic residues" evidence="1">
    <location>
        <begin position="224"/>
        <end position="233"/>
    </location>
</feature>
<accession>A0A834NSA6</accession>
<sequence length="524" mass="58952">MQKNPCGLNYVHIALHGFPTKIESLRRYTPNNLFRNITTVMIEYPITAIKVRPCFIEIYSGVTSSLRKIQSLRNIDGQEELCQAYTISIFPADGVGSIGYPVVHWSAEERLIECPDAFRRSKTKGTSHVTSRKLQYRDPFFENKTLLLRLSGDLVNAGNGKNGANDIGRPGRQHLRKDEGEERGCKDISKRRDGSFMQGPIVNQSPWLGSYHDLPSPGRKRPTGKGESDQKRKDEATTINIVFVEVLATTSCQLASGIASKSGCGVDKLSGELCVPFDSTKDDESDILHISDTFFIVGYVKADFTGYSEFALKSVNVPSRYSLPDHRSGWTDEAKNGLLFTNNPEREPSITRYKAFRNLVDYPTGLQRLVISKNIQRREKTPPIPTKRRTTTTVTEGQPDTKRALCDPSDVQMYESNLGELTKYVVTINFRFEIAKNKRACPDNGGGSCKRGILVFDFIFFRLGKCTNLHVCTIERSPGDAEVGVIEKVRDKEHGKSLQGRGDENLFRDYNPIVRGRYLKTWLE</sequence>